<gene>
    <name evidence="1" type="ORF">Tci_063262</name>
</gene>
<dbReference type="PANTHER" id="PTHR11439:SF509">
    <property type="entry name" value="RNA-DIRECTED DNA POLYMERASE"/>
    <property type="match status" value="1"/>
</dbReference>
<reference evidence="1" key="1">
    <citation type="journal article" date="2019" name="Sci. Rep.">
        <title>Draft genome of Tanacetum cinerariifolium, the natural source of mosquito coil.</title>
        <authorList>
            <person name="Yamashiro T."/>
            <person name="Shiraishi A."/>
            <person name="Satake H."/>
            <person name="Nakayama K."/>
        </authorList>
    </citation>
    <scope>NUCLEOTIDE SEQUENCE</scope>
</reference>
<accession>A0A699GP27</accession>
<protein>
    <submittedName>
        <fullName evidence="1">Uncharacterized mitochondrial protein AtMg00810-like</fullName>
    </submittedName>
</protein>
<evidence type="ECO:0000313" key="1">
    <source>
        <dbReference type="EMBL" id="GEU91284.1"/>
    </source>
</evidence>
<dbReference type="AlphaFoldDB" id="A0A699GP27"/>
<dbReference type="PANTHER" id="PTHR11439">
    <property type="entry name" value="GAG-POL-RELATED RETROTRANSPOSON"/>
    <property type="match status" value="1"/>
</dbReference>
<comment type="caution">
    <text evidence="1">The sequence shown here is derived from an EMBL/GenBank/DDBJ whole genome shotgun (WGS) entry which is preliminary data.</text>
</comment>
<dbReference type="EMBL" id="BKCJ010010371">
    <property type="protein sequence ID" value="GEU91284.1"/>
    <property type="molecule type" value="Genomic_DNA"/>
</dbReference>
<proteinExistence type="predicted"/>
<sequence length="125" mass="14376">MDTPMVEKSKLDEDPQGKAVDHTHYHGMLDTFMFLIASRSDLTFVVCMYARYQAKPTKKHLHVVRRIFKYLRGTVKRGLWYPKDSSIALTAYADADHAGCQDTRRSTYGSMQLLGDKLVSWSSKR</sequence>
<name>A0A699GP27_TANCI</name>
<organism evidence="1">
    <name type="scientific">Tanacetum cinerariifolium</name>
    <name type="common">Dalmatian daisy</name>
    <name type="synonym">Chrysanthemum cinerariifolium</name>
    <dbReference type="NCBI Taxonomy" id="118510"/>
    <lineage>
        <taxon>Eukaryota</taxon>
        <taxon>Viridiplantae</taxon>
        <taxon>Streptophyta</taxon>
        <taxon>Embryophyta</taxon>
        <taxon>Tracheophyta</taxon>
        <taxon>Spermatophyta</taxon>
        <taxon>Magnoliopsida</taxon>
        <taxon>eudicotyledons</taxon>
        <taxon>Gunneridae</taxon>
        <taxon>Pentapetalae</taxon>
        <taxon>asterids</taxon>
        <taxon>campanulids</taxon>
        <taxon>Asterales</taxon>
        <taxon>Asteraceae</taxon>
        <taxon>Asteroideae</taxon>
        <taxon>Anthemideae</taxon>
        <taxon>Anthemidinae</taxon>
        <taxon>Tanacetum</taxon>
    </lineage>
</organism>